<dbReference type="EMBL" id="FXWG01000003">
    <property type="protein sequence ID" value="SMQ74742.1"/>
    <property type="molecule type" value="Genomic_DNA"/>
</dbReference>
<gene>
    <name evidence="2" type="ORF">SAMN06297468_2913</name>
</gene>
<dbReference type="AlphaFoldDB" id="A0A1Y6FPK8"/>
<evidence type="ECO:0008006" key="4">
    <source>
        <dbReference type="Google" id="ProtNLM"/>
    </source>
</evidence>
<keyword evidence="1" id="KW-0472">Membrane</keyword>
<proteinExistence type="predicted"/>
<keyword evidence="3" id="KW-1185">Reference proteome</keyword>
<dbReference type="Pfam" id="PF09601">
    <property type="entry name" value="DUF2459"/>
    <property type="match status" value="1"/>
</dbReference>
<reference evidence="3" key="1">
    <citation type="submission" date="2017-04" db="EMBL/GenBank/DDBJ databases">
        <authorList>
            <person name="Varghese N."/>
            <person name="Submissions S."/>
        </authorList>
    </citation>
    <scope>NUCLEOTIDE SEQUENCE [LARGE SCALE GENOMIC DNA]</scope>
</reference>
<sequence>MAAQANPALNLAKRLALRALAGLAILVLLFFLAAWIGSSIPRNGNWEEPADGVEIMVETNGVHTAIVMPLVTPQKDWRIDFPASDLVDPTRPYTHVSVSWGEREVFLNTPSWADLTLPTAVGAMIGGDGLLHVSHYVRPAPSEDARPLTITQAQYARLIAAIEREIVPPPARTSYPGYESYDVFYDAPGTYHLGQTCNQWTSDTLAEAGIETGWWTPMAGGVMKWVPANQ</sequence>
<organism evidence="2 3">
    <name type="scientific">Altererythrobacter xiamenensis</name>
    <dbReference type="NCBI Taxonomy" id="1316679"/>
    <lineage>
        <taxon>Bacteria</taxon>
        <taxon>Pseudomonadati</taxon>
        <taxon>Pseudomonadota</taxon>
        <taxon>Alphaproteobacteria</taxon>
        <taxon>Sphingomonadales</taxon>
        <taxon>Erythrobacteraceae</taxon>
        <taxon>Altererythrobacter</taxon>
    </lineage>
</organism>
<evidence type="ECO:0000256" key="1">
    <source>
        <dbReference type="SAM" id="Phobius"/>
    </source>
</evidence>
<accession>A0A1Y6FPK8</accession>
<protein>
    <recommendedName>
        <fullName evidence="4">DUF2459 domain-containing protein</fullName>
    </recommendedName>
</protein>
<dbReference type="RefSeq" id="WP_234990100.1">
    <property type="nucleotide sequence ID" value="NZ_FXWG01000003.1"/>
</dbReference>
<dbReference type="Proteomes" id="UP000194420">
    <property type="component" value="Unassembled WGS sequence"/>
</dbReference>
<name>A0A1Y6FPK8_9SPHN</name>
<evidence type="ECO:0000313" key="3">
    <source>
        <dbReference type="Proteomes" id="UP000194420"/>
    </source>
</evidence>
<dbReference type="InterPro" id="IPR011727">
    <property type="entry name" value="CHP02117"/>
</dbReference>
<keyword evidence="1" id="KW-1133">Transmembrane helix</keyword>
<evidence type="ECO:0000313" key="2">
    <source>
        <dbReference type="EMBL" id="SMQ74742.1"/>
    </source>
</evidence>
<keyword evidence="1" id="KW-0812">Transmembrane</keyword>
<feature type="transmembrane region" description="Helical" evidence="1">
    <location>
        <begin position="15"/>
        <end position="36"/>
    </location>
</feature>